<feature type="region of interest" description="Disordered" evidence="14">
    <location>
        <begin position="360"/>
        <end position="641"/>
    </location>
</feature>
<dbReference type="SUPFAM" id="SSF56112">
    <property type="entry name" value="Protein kinase-like (PK-like)"/>
    <property type="match status" value="1"/>
</dbReference>
<reference evidence="16" key="2">
    <citation type="submission" date="2023-05" db="EMBL/GenBank/DDBJ databases">
        <authorList>
            <consortium name="Lawrence Berkeley National Laboratory"/>
            <person name="Steindorff A."/>
            <person name="Hensen N."/>
            <person name="Bonometti L."/>
            <person name="Westerberg I."/>
            <person name="Brannstrom I.O."/>
            <person name="Guillou S."/>
            <person name="Cros-Aarteil S."/>
            <person name="Calhoun S."/>
            <person name="Haridas S."/>
            <person name="Kuo A."/>
            <person name="Mondo S."/>
            <person name="Pangilinan J."/>
            <person name="Riley R."/>
            <person name="Labutti K."/>
            <person name="Andreopoulos B."/>
            <person name="Lipzen A."/>
            <person name="Chen C."/>
            <person name="Yanf M."/>
            <person name="Daum C."/>
            <person name="Ng V."/>
            <person name="Clum A."/>
            <person name="Ohm R."/>
            <person name="Martin F."/>
            <person name="Silar P."/>
            <person name="Natvig D."/>
            <person name="Lalanne C."/>
            <person name="Gautier V."/>
            <person name="Ament-Velasquez S.L."/>
            <person name="Kruys A."/>
            <person name="Hutchinson M.I."/>
            <person name="Powell A.J."/>
            <person name="Barry K."/>
            <person name="Miller A.N."/>
            <person name="Grigoriev I.V."/>
            <person name="Debuchy R."/>
            <person name="Gladieux P."/>
            <person name="Thoren M.H."/>
            <person name="Johannesson H."/>
        </authorList>
    </citation>
    <scope>NUCLEOTIDE SEQUENCE</scope>
    <source>
        <strain evidence="16">PSN243</strain>
    </source>
</reference>
<evidence type="ECO:0000256" key="2">
    <source>
        <dbReference type="ARBA" id="ARBA00012513"/>
    </source>
</evidence>
<dbReference type="GO" id="GO:0034045">
    <property type="term" value="C:phagophore assembly site membrane"/>
    <property type="evidence" value="ECO:0007669"/>
    <property type="project" value="UniProtKB-SubCell"/>
</dbReference>
<evidence type="ECO:0000313" key="17">
    <source>
        <dbReference type="Proteomes" id="UP001321760"/>
    </source>
</evidence>
<keyword evidence="8" id="KW-0067">ATP-binding</keyword>
<keyword evidence="4" id="KW-0723">Serine/threonine-protein kinase</keyword>
<feature type="compositionally biased region" description="Polar residues" evidence="14">
    <location>
        <begin position="535"/>
        <end position="557"/>
    </location>
</feature>
<dbReference type="PANTHER" id="PTHR24348">
    <property type="entry name" value="SERINE/THREONINE-PROTEIN KINASE UNC-51-RELATED"/>
    <property type="match status" value="1"/>
</dbReference>
<dbReference type="Pfam" id="PF00069">
    <property type="entry name" value="Pkinase"/>
    <property type="match status" value="1"/>
</dbReference>
<dbReference type="InterPro" id="IPR000719">
    <property type="entry name" value="Prot_kinase_dom"/>
</dbReference>
<dbReference type="EMBL" id="MU865923">
    <property type="protein sequence ID" value="KAK4452641.1"/>
    <property type="molecule type" value="Genomic_DNA"/>
</dbReference>
<dbReference type="InterPro" id="IPR008271">
    <property type="entry name" value="Ser/Thr_kinase_AS"/>
</dbReference>
<dbReference type="CDD" id="cd14014">
    <property type="entry name" value="STKc_PknB_like"/>
    <property type="match status" value="1"/>
</dbReference>
<sequence length="654" mass="73241">MADEAALPELVRDSRLQASSRGDVTVHTRPPGRRGVSRQESWVRDRILGSGGYGTVWLEKEVKTAGEHRDASAARLRAVKCVEIPAPNSQRASGKYVRELEALAKFSQNKYSEHFVKFFGWYEVSGFLHIAMEYCEYGDLKSYLSDNKTMPENQVQDITLQVAGALSLMHGERFAHRDLKPANILIKCKPPDHWWVKVADLGLSKRAESDMASTTIRGTESFMAPETRGFPFIGDPMLANPFAADMWSLGEVVFRALSGRATFADPQALSDYQKKEAGFPTHVLRDSNVTPAAESFVLALMSANPSARMTADETLQHPWLGTHADPTLQVPSRPFSDSRLPVSAFLGEITEPSGEWTATLSRRGAALEPSLEEQGRGNAAPASRTMSPRRSPVFEPSTPAPDSVTRGLLRAAPRRIAPSSDERPQRFFDDDYSTSEARPGPFYYNSITPPAHEARPGKVRRSSSRAYFRSNSEVPSFMSQDGRQTTQAPQRPQTRANLPIIEVAQGTAWTRRREPLSSPTEWPSFPSREEAEPRPTQSQRTSQPYFPKAQQSSSTGVRTREPHPPIKRRPRHVYDYWSPDPGMWLEKVRHQPPSRRYTSNGQYATTSDSNRLTTAKPRHSGPQKLDKHDSSGAKKRYTGVPESWDDWDYVSMEL</sequence>
<feature type="domain" description="Protein kinase" evidence="15">
    <location>
        <begin position="42"/>
        <end position="320"/>
    </location>
</feature>
<proteinExistence type="predicted"/>
<evidence type="ECO:0000256" key="13">
    <source>
        <dbReference type="ARBA" id="ARBA00048679"/>
    </source>
</evidence>
<evidence type="ECO:0000256" key="11">
    <source>
        <dbReference type="ARBA" id="ARBA00030237"/>
    </source>
</evidence>
<reference evidence="16" key="1">
    <citation type="journal article" date="2023" name="Mol. Phylogenet. Evol.">
        <title>Genome-scale phylogeny and comparative genomics of the fungal order Sordariales.</title>
        <authorList>
            <person name="Hensen N."/>
            <person name="Bonometti L."/>
            <person name="Westerberg I."/>
            <person name="Brannstrom I.O."/>
            <person name="Guillou S."/>
            <person name="Cros-Aarteil S."/>
            <person name="Calhoun S."/>
            <person name="Haridas S."/>
            <person name="Kuo A."/>
            <person name="Mondo S."/>
            <person name="Pangilinan J."/>
            <person name="Riley R."/>
            <person name="LaButti K."/>
            <person name="Andreopoulos B."/>
            <person name="Lipzen A."/>
            <person name="Chen C."/>
            <person name="Yan M."/>
            <person name="Daum C."/>
            <person name="Ng V."/>
            <person name="Clum A."/>
            <person name="Steindorff A."/>
            <person name="Ohm R.A."/>
            <person name="Martin F."/>
            <person name="Silar P."/>
            <person name="Natvig D.O."/>
            <person name="Lalanne C."/>
            <person name="Gautier V."/>
            <person name="Ament-Velasquez S.L."/>
            <person name="Kruys A."/>
            <person name="Hutchinson M.I."/>
            <person name="Powell A.J."/>
            <person name="Barry K."/>
            <person name="Miller A.N."/>
            <person name="Grigoriev I.V."/>
            <person name="Debuchy R."/>
            <person name="Gladieux P."/>
            <person name="Hiltunen Thoren M."/>
            <person name="Johannesson H."/>
        </authorList>
    </citation>
    <scope>NUCLEOTIDE SEQUENCE</scope>
    <source>
        <strain evidence="16">PSN243</strain>
    </source>
</reference>
<dbReference type="PANTHER" id="PTHR24348:SF22">
    <property type="entry name" value="NON-SPECIFIC SERINE_THREONINE PROTEIN KINASE"/>
    <property type="match status" value="1"/>
</dbReference>
<feature type="compositionally biased region" description="Polar residues" evidence="14">
    <location>
        <begin position="596"/>
        <end position="613"/>
    </location>
</feature>
<accession>A0AAV9GY08</accession>
<dbReference type="InterPro" id="IPR045269">
    <property type="entry name" value="Atg1-like"/>
</dbReference>
<evidence type="ECO:0000256" key="5">
    <source>
        <dbReference type="ARBA" id="ARBA00022679"/>
    </source>
</evidence>
<evidence type="ECO:0000256" key="1">
    <source>
        <dbReference type="ARBA" id="ARBA00004623"/>
    </source>
</evidence>
<feature type="region of interest" description="Disordered" evidence="14">
    <location>
        <begin position="18"/>
        <end position="37"/>
    </location>
</feature>
<comment type="catalytic activity">
    <reaction evidence="13">
        <text>L-seryl-[protein] + ATP = O-phospho-L-seryl-[protein] + ADP + H(+)</text>
        <dbReference type="Rhea" id="RHEA:17989"/>
        <dbReference type="Rhea" id="RHEA-COMP:9863"/>
        <dbReference type="Rhea" id="RHEA-COMP:11604"/>
        <dbReference type="ChEBI" id="CHEBI:15378"/>
        <dbReference type="ChEBI" id="CHEBI:29999"/>
        <dbReference type="ChEBI" id="CHEBI:30616"/>
        <dbReference type="ChEBI" id="CHEBI:83421"/>
        <dbReference type="ChEBI" id="CHEBI:456216"/>
        <dbReference type="EC" id="2.7.11.1"/>
    </reaction>
</comment>
<dbReference type="GO" id="GO:0005829">
    <property type="term" value="C:cytosol"/>
    <property type="evidence" value="ECO:0007669"/>
    <property type="project" value="TreeGrafter"/>
</dbReference>
<dbReference type="PROSITE" id="PS50011">
    <property type="entry name" value="PROTEIN_KINASE_DOM"/>
    <property type="match status" value="1"/>
</dbReference>
<comment type="catalytic activity">
    <reaction evidence="12">
        <text>L-threonyl-[protein] + ATP = O-phospho-L-threonyl-[protein] + ADP + H(+)</text>
        <dbReference type="Rhea" id="RHEA:46608"/>
        <dbReference type="Rhea" id="RHEA-COMP:11060"/>
        <dbReference type="Rhea" id="RHEA-COMP:11605"/>
        <dbReference type="ChEBI" id="CHEBI:15378"/>
        <dbReference type="ChEBI" id="CHEBI:30013"/>
        <dbReference type="ChEBI" id="CHEBI:30616"/>
        <dbReference type="ChEBI" id="CHEBI:61977"/>
        <dbReference type="ChEBI" id="CHEBI:456216"/>
        <dbReference type="EC" id="2.7.11.1"/>
    </reaction>
</comment>
<dbReference type="GO" id="GO:0015031">
    <property type="term" value="P:protein transport"/>
    <property type="evidence" value="ECO:0007669"/>
    <property type="project" value="UniProtKB-KW"/>
</dbReference>
<evidence type="ECO:0000256" key="12">
    <source>
        <dbReference type="ARBA" id="ARBA00047899"/>
    </source>
</evidence>
<keyword evidence="6" id="KW-0547">Nucleotide-binding</keyword>
<evidence type="ECO:0000256" key="6">
    <source>
        <dbReference type="ARBA" id="ARBA00022741"/>
    </source>
</evidence>
<feature type="compositionally biased region" description="Low complexity" evidence="14">
    <location>
        <begin position="483"/>
        <end position="496"/>
    </location>
</feature>
<comment type="caution">
    <text evidence="16">The sequence shown here is derived from an EMBL/GenBank/DDBJ whole genome shotgun (WGS) entry which is preliminary data.</text>
</comment>
<dbReference type="PROSITE" id="PS00108">
    <property type="entry name" value="PROTEIN_KINASE_ST"/>
    <property type="match status" value="1"/>
</dbReference>
<evidence type="ECO:0000259" key="15">
    <source>
        <dbReference type="PROSITE" id="PS50011"/>
    </source>
</evidence>
<dbReference type="GO" id="GO:0005776">
    <property type="term" value="C:autophagosome"/>
    <property type="evidence" value="ECO:0007669"/>
    <property type="project" value="TreeGrafter"/>
</dbReference>
<evidence type="ECO:0000256" key="10">
    <source>
        <dbReference type="ARBA" id="ARBA00023006"/>
    </source>
</evidence>
<dbReference type="GO" id="GO:0000045">
    <property type="term" value="P:autophagosome assembly"/>
    <property type="evidence" value="ECO:0007669"/>
    <property type="project" value="TreeGrafter"/>
</dbReference>
<dbReference type="SMART" id="SM00220">
    <property type="entry name" value="S_TKc"/>
    <property type="match status" value="1"/>
</dbReference>
<keyword evidence="17" id="KW-1185">Reference proteome</keyword>
<name>A0AAV9GY08_9PEZI</name>
<dbReference type="EC" id="2.7.11.1" evidence="2"/>
<keyword evidence="3" id="KW-0813">Transport</keyword>
<dbReference type="GO" id="GO:0005524">
    <property type="term" value="F:ATP binding"/>
    <property type="evidence" value="ECO:0007669"/>
    <property type="project" value="UniProtKB-KW"/>
</dbReference>
<dbReference type="Gene3D" id="1.10.510.10">
    <property type="entry name" value="Transferase(Phosphotransferase) domain 1"/>
    <property type="match status" value="1"/>
</dbReference>
<dbReference type="InterPro" id="IPR011009">
    <property type="entry name" value="Kinase-like_dom_sf"/>
</dbReference>
<dbReference type="Proteomes" id="UP001321760">
    <property type="component" value="Unassembled WGS sequence"/>
</dbReference>
<evidence type="ECO:0000313" key="16">
    <source>
        <dbReference type="EMBL" id="KAK4452641.1"/>
    </source>
</evidence>
<organism evidence="16 17">
    <name type="scientific">Podospora aff. communis PSN243</name>
    <dbReference type="NCBI Taxonomy" id="3040156"/>
    <lineage>
        <taxon>Eukaryota</taxon>
        <taxon>Fungi</taxon>
        <taxon>Dikarya</taxon>
        <taxon>Ascomycota</taxon>
        <taxon>Pezizomycotina</taxon>
        <taxon>Sordariomycetes</taxon>
        <taxon>Sordariomycetidae</taxon>
        <taxon>Sordariales</taxon>
        <taxon>Podosporaceae</taxon>
        <taxon>Podospora</taxon>
    </lineage>
</organism>
<dbReference type="GO" id="GO:0004674">
    <property type="term" value="F:protein serine/threonine kinase activity"/>
    <property type="evidence" value="ECO:0007669"/>
    <property type="project" value="UniProtKB-KW"/>
</dbReference>
<evidence type="ECO:0000256" key="9">
    <source>
        <dbReference type="ARBA" id="ARBA00022927"/>
    </source>
</evidence>
<evidence type="ECO:0000256" key="7">
    <source>
        <dbReference type="ARBA" id="ARBA00022777"/>
    </source>
</evidence>
<dbReference type="GO" id="GO:0010506">
    <property type="term" value="P:regulation of autophagy"/>
    <property type="evidence" value="ECO:0007669"/>
    <property type="project" value="InterPro"/>
</dbReference>
<evidence type="ECO:0000256" key="3">
    <source>
        <dbReference type="ARBA" id="ARBA00022448"/>
    </source>
</evidence>
<feature type="compositionally biased region" description="Basic and acidic residues" evidence="14">
    <location>
        <begin position="420"/>
        <end position="429"/>
    </location>
</feature>
<feature type="compositionally biased region" description="Polar residues" evidence="14">
    <location>
        <begin position="469"/>
        <end position="482"/>
    </location>
</feature>
<comment type="subcellular location">
    <subcellularLocation>
        <location evidence="1">Preautophagosomal structure membrane</location>
        <topology evidence="1">Peripheral membrane protein</topology>
    </subcellularLocation>
</comment>
<evidence type="ECO:0000256" key="8">
    <source>
        <dbReference type="ARBA" id="ARBA00022840"/>
    </source>
</evidence>
<keyword evidence="5" id="KW-0808">Transferase</keyword>
<keyword evidence="10" id="KW-0072">Autophagy</keyword>
<keyword evidence="7 16" id="KW-0418">Kinase</keyword>
<evidence type="ECO:0000256" key="4">
    <source>
        <dbReference type="ARBA" id="ARBA00022527"/>
    </source>
</evidence>
<keyword evidence="9" id="KW-0653">Protein transport</keyword>
<gene>
    <name evidence="16" type="ORF">QBC34DRAFT_397970</name>
</gene>
<protein>
    <recommendedName>
        <fullName evidence="2">non-specific serine/threonine protein kinase</fullName>
        <ecNumber evidence="2">2.7.11.1</ecNumber>
    </recommendedName>
    <alternativeName>
        <fullName evidence="11">Autophagy-related protein 1</fullName>
    </alternativeName>
</protein>
<dbReference type="AlphaFoldDB" id="A0AAV9GY08"/>
<evidence type="ECO:0000256" key="14">
    <source>
        <dbReference type="SAM" id="MobiDB-lite"/>
    </source>
</evidence>